<dbReference type="CDD" id="cd17033">
    <property type="entry name" value="DR1245-like"/>
    <property type="match status" value="1"/>
</dbReference>
<dbReference type="AlphaFoldDB" id="A0A2W2B241"/>
<accession>A0A2W2B241</accession>
<keyword evidence="2" id="KW-1185">Reference proteome</keyword>
<evidence type="ECO:0000313" key="2">
    <source>
        <dbReference type="Proteomes" id="UP000248795"/>
    </source>
</evidence>
<name>A0A2W2B241_9HYPH</name>
<dbReference type="InterPro" id="IPR019660">
    <property type="entry name" value="Put_sensory_transdc_reg_YbjN"/>
</dbReference>
<comment type="caution">
    <text evidence="1">The sequence shown here is derived from an EMBL/GenBank/DDBJ whole genome shotgun (WGS) entry which is preliminary data.</text>
</comment>
<dbReference type="RefSeq" id="WP_111196299.1">
    <property type="nucleotide sequence ID" value="NZ_QKVK01000001.1"/>
</dbReference>
<protein>
    <recommendedName>
        <fullName evidence="3">Diacylglyceryl transferase</fullName>
    </recommendedName>
</protein>
<dbReference type="Pfam" id="PF10722">
    <property type="entry name" value="YbjN"/>
    <property type="match status" value="1"/>
</dbReference>
<sequence>MALEALERDEDLSNPLDRVERIAEAYDWAFSRTDAREVTMEVSGGWSDMSISLNWRDEFEILHVAVSLEMKVPQARRDEVTKLLARINEQLLVGHFDLWHLDGSLLFRNSLLLAGNAEANDAQCEALIRFAVDTCERYFPAVQFVVWAGQPAEQALEAAMIDTWGEA</sequence>
<evidence type="ECO:0008006" key="3">
    <source>
        <dbReference type="Google" id="ProtNLM"/>
    </source>
</evidence>
<dbReference type="EMBL" id="QKVK01000001">
    <property type="protein sequence ID" value="PZF78970.1"/>
    <property type="molecule type" value="Genomic_DNA"/>
</dbReference>
<proteinExistence type="predicted"/>
<reference evidence="2" key="1">
    <citation type="submission" date="2018-06" db="EMBL/GenBank/DDBJ databases">
        <title>Aestuariibacter litoralis strain KCTC 52945T.</title>
        <authorList>
            <person name="Li X."/>
            <person name="Salam N."/>
            <person name="Li J.-L."/>
            <person name="Chen Y.-M."/>
            <person name="Yang Z.-W."/>
            <person name="Zhang L.-Y."/>
            <person name="Han M.-X."/>
            <person name="Xiao M."/>
            <person name="Li W.-J."/>
        </authorList>
    </citation>
    <scope>NUCLEOTIDE SEQUENCE [LARGE SCALE GENOMIC DNA]</scope>
    <source>
        <strain evidence="2">KCTC 52945</strain>
    </source>
</reference>
<dbReference type="Proteomes" id="UP000248795">
    <property type="component" value="Unassembled WGS sequence"/>
</dbReference>
<evidence type="ECO:0000313" key="1">
    <source>
        <dbReference type="EMBL" id="PZF78970.1"/>
    </source>
</evidence>
<organism evidence="1 2">
    <name type="scientific">Aestuariivirga litoralis</name>
    <dbReference type="NCBI Taxonomy" id="2650924"/>
    <lineage>
        <taxon>Bacteria</taxon>
        <taxon>Pseudomonadati</taxon>
        <taxon>Pseudomonadota</taxon>
        <taxon>Alphaproteobacteria</taxon>
        <taxon>Hyphomicrobiales</taxon>
        <taxon>Aestuariivirgaceae</taxon>
        <taxon>Aestuariivirga</taxon>
    </lineage>
</organism>
<gene>
    <name evidence="1" type="ORF">DK847_00920</name>
</gene>